<dbReference type="InterPro" id="IPR051873">
    <property type="entry name" value="KNR4/SMI1_regulator"/>
</dbReference>
<organism evidence="2 3">
    <name type="scientific">Actinoplanes octamycinicus</name>
    <dbReference type="NCBI Taxonomy" id="135948"/>
    <lineage>
        <taxon>Bacteria</taxon>
        <taxon>Bacillati</taxon>
        <taxon>Actinomycetota</taxon>
        <taxon>Actinomycetes</taxon>
        <taxon>Micromonosporales</taxon>
        <taxon>Micromonosporaceae</taxon>
        <taxon>Actinoplanes</taxon>
    </lineage>
</organism>
<comment type="caution">
    <text evidence="2">The sequence shown here is derived from an EMBL/GenBank/DDBJ whole genome shotgun (WGS) entry which is preliminary data.</text>
</comment>
<evidence type="ECO:0000259" key="1">
    <source>
        <dbReference type="SMART" id="SM00860"/>
    </source>
</evidence>
<dbReference type="RefSeq" id="WP_185042780.1">
    <property type="nucleotide sequence ID" value="NZ_BAABFG010000005.1"/>
</dbReference>
<feature type="domain" description="Knr4/Smi1-like" evidence="1">
    <location>
        <begin position="29"/>
        <end position="158"/>
    </location>
</feature>
<dbReference type="InterPro" id="IPR018958">
    <property type="entry name" value="Knr4/Smi1-like_dom"/>
</dbReference>
<dbReference type="Pfam" id="PF09346">
    <property type="entry name" value="SMI1_KNR4"/>
    <property type="match status" value="1"/>
</dbReference>
<dbReference type="SMART" id="SM00860">
    <property type="entry name" value="SMI1_KNR4"/>
    <property type="match status" value="1"/>
</dbReference>
<reference evidence="2 3" key="1">
    <citation type="submission" date="2020-08" db="EMBL/GenBank/DDBJ databases">
        <title>Sequencing the genomes of 1000 actinobacteria strains.</title>
        <authorList>
            <person name="Klenk H.-P."/>
        </authorList>
    </citation>
    <scope>NUCLEOTIDE SEQUENCE [LARGE SCALE GENOMIC DNA]</scope>
    <source>
        <strain evidence="2 3">DSM 45809</strain>
    </source>
</reference>
<accession>A0A7W7M9W2</accession>
<dbReference type="AlphaFoldDB" id="A0A7W7M9W2"/>
<dbReference type="InterPro" id="IPR037883">
    <property type="entry name" value="Knr4/Smi1-like_sf"/>
</dbReference>
<gene>
    <name evidence="2" type="ORF">BJY16_005873</name>
</gene>
<dbReference type="SUPFAM" id="SSF160631">
    <property type="entry name" value="SMI1/KNR4-like"/>
    <property type="match status" value="1"/>
</dbReference>
<keyword evidence="3" id="KW-1185">Reference proteome</keyword>
<name>A0A7W7M9W2_9ACTN</name>
<dbReference type="PANTHER" id="PTHR47432">
    <property type="entry name" value="CELL WALL ASSEMBLY REGULATOR SMI1"/>
    <property type="match status" value="1"/>
</dbReference>
<protein>
    <submittedName>
        <fullName evidence="2">Cell wall assembly regulator SMI1</fullName>
    </submittedName>
</protein>
<sequence length="190" mass="20251">MATVSQAWARIEGWLHECSPATIGLLAGPAEPDLIRAAEEACGVTFPAELVESLRCHDGLAEWGSLLPEADPLGVTEIAERYEIRMDVAADVDGFAVHEPNTEPWWHELWIPFAASGGDLQVIDLRPGSGRGRLGFAPNSDAGDFSTAWPSLGAYLTAVADALERGGTVGLWHPGHAADGTLRWELAGQT</sequence>
<dbReference type="EMBL" id="JACHNB010000001">
    <property type="protein sequence ID" value="MBB4742414.1"/>
    <property type="molecule type" value="Genomic_DNA"/>
</dbReference>
<proteinExistence type="predicted"/>
<evidence type="ECO:0000313" key="2">
    <source>
        <dbReference type="EMBL" id="MBB4742414.1"/>
    </source>
</evidence>
<evidence type="ECO:0000313" key="3">
    <source>
        <dbReference type="Proteomes" id="UP000546162"/>
    </source>
</evidence>
<dbReference type="Proteomes" id="UP000546162">
    <property type="component" value="Unassembled WGS sequence"/>
</dbReference>
<dbReference type="Gene3D" id="3.40.1580.10">
    <property type="entry name" value="SMI1/KNR4-like"/>
    <property type="match status" value="1"/>
</dbReference>
<dbReference type="PANTHER" id="PTHR47432:SF1">
    <property type="entry name" value="CELL WALL ASSEMBLY REGULATOR SMI1"/>
    <property type="match status" value="1"/>
</dbReference>